<reference evidence="1" key="1">
    <citation type="submission" date="2023-08" db="EMBL/GenBank/DDBJ databases">
        <title>A de novo genome assembly of Solanum verrucosum Schlechtendal, a Mexican diploid species geographically isolated from the other diploid A-genome species in potato relatives.</title>
        <authorList>
            <person name="Hosaka K."/>
        </authorList>
    </citation>
    <scope>NUCLEOTIDE SEQUENCE</scope>
    <source>
        <tissue evidence="1">Young leaves</tissue>
    </source>
</reference>
<dbReference type="Proteomes" id="UP001234989">
    <property type="component" value="Chromosome 8"/>
</dbReference>
<accession>A0AAF0U836</accession>
<evidence type="ECO:0000313" key="2">
    <source>
        <dbReference type="Proteomes" id="UP001234989"/>
    </source>
</evidence>
<organism evidence="1 2">
    <name type="scientific">Solanum verrucosum</name>
    <dbReference type="NCBI Taxonomy" id="315347"/>
    <lineage>
        <taxon>Eukaryota</taxon>
        <taxon>Viridiplantae</taxon>
        <taxon>Streptophyta</taxon>
        <taxon>Embryophyta</taxon>
        <taxon>Tracheophyta</taxon>
        <taxon>Spermatophyta</taxon>
        <taxon>Magnoliopsida</taxon>
        <taxon>eudicotyledons</taxon>
        <taxon>Gunneridae</taxon>
        <taxon>Pentapetalae</taxon>
        <taxon>asterids</taxon>
        <taxon>lamiids</taxon>
        <taxon>Solanales</taxon>
        <taxon>Solanaceae</taxon>
        <taxon>Solanoideae</taxon>
        <taxon>Solaneae</taxon>
        <taxon>Solanum</taxon>
    </lineage>
</organism>
<proteinExistence type="predicted"/>
<dbReference type="AlphaFoldDB" id="A0AAF0U836"/>
<name>A0AAF0U836_SOLVR</name>
<keyword evidence="2" id="KW-1185">Reference proteome</keyword>
<evidence type="ECO:0000313" key="1">
    <source>
        <dbReference type="EMBL" id="WMV41213.1"/>
    </source>
</evidence>
<dbReference type="EMBL" id="CP133619">
    <property type="protein sequence ID" value="WMV41213.1"/>
    <property type="molecule type" value="Genomic_DNA"/>
</dbReference>
<protein>
    <submittedName>
        <fullName evidence="1">Uncharacterized protein</fullName>
    </submittedName>
</protein>
<sequence>MCSIANIDDGKKESVNDVDRLARLGVQLVDSTKGVLIVHNDSESSFLSNVKYKRSIDPTLVELKKIDAYKVCRSFLPRRRWCASLLSSILCSQCRPPEEENVIRSP</sequence>
<gene>
    <name evidence="1" type="ORF">MTR67_034598</name>
</gene>